<gene>
    <name evidence="3" type="ORF">DdX_19122</name>
</gene>
<protein>
    <submittedName>
        <fullName evidence="3">Uncharacterized protein</fullName>
    </submittedName>
</protein>
<evidence type="ECO:0000256" key="2">
    <source>
        <dbReference type="SAM" id="SignalP"/>
    </source>
</evidence>
<evidence type="ECO:0000256" key="1">
    <source>
        <dbReference type="SAM" id="MobiDB-lite"/>
    </source>
</evidence>
<dbReference type="AlphaFoldDB" id="A0AAD4QUD8"/>
<feature type="chain" id="PRO_5042107730" evidence="2">
    <location>
        <begin position="21"/>
        <end position="216"/>
    </location>
</feature>
<dbReference type="Proteomes" id="UP001201812">
    <property type="component" value="Unassembled WGS sequence"/>
</dbReference>
<keyword evidence="2" id="KW-0732">Signal</keyword>
<feature type="region of interest" description="Disordered" evidence="1">
    <location>
        <begin position="22"/>
        <end position="55"/>
    </location>
</feature>
<reference evidence="3" key="1">
    <citation type="submission" date="2022-01" db="EMBL/GenBank/DDBJ databases">
        <title>Genome Sequence Resource for Two Populations of Ditylenchus destructor, the Migratory Endoparasitic Phytonematode.</title>
        <authorList>
            <person name="Zhang H."/>
            <person name="Lin R."/>
            <person name="Xie B."/>
        </authorList>
    </citation>
    <scope>NUCLEOTIDE SEQUENCE</scope>
    <source>
        <strain evidence="3">BazhouSP</strain>
    </source>
</reference>
<proteinExistence type="predicted"/>
<feature type="signal peptide" evidence="2">
    <location>
        <begin position="1"/>
        <end position="20"/>
    </location>
</feature>
<accession>A0AAD4QUD8</accession>
<keyword evidence="4" id="KW-1185">Reference proteome</keyword>
<name>A0AAD4QUD8_9BILA</name>
<evidence type="ECO:0000313" key="3">
    <source>
        <dbReference type="EMBL" id="KAI1696268.1"/>
    </source>
</evidence>
<evidence type="ECO:0000313" key="4">
    <source>
        <dbReference type="Proteomes" id="UP001201812"/>
    </source>
</evidence>
<dbReference type="EMBL" id="JAKKPZ010000337">
    <property type="protein sequence ID" value="KAI1696268.1"/>
    <property type="molecule type" value="Genomic_DNA"/>
</dbReference>
<comment type="caution">
    <text evidence="3">The sequence shown here is derived from an EMBL/GenBank/DDBJ whole genome shotgun (WGS) entry which is preliminary data.</text>
</comment>
<organism evidence="3 4">
    <name type="scientific">Ditylenchus destructor</name>
    <dbReference type="NCBI Taxonomy" id="166010"/>
    <lineage>
        <taxon>Eukaryota</taxon>
        <taxon>Metazoa</taxon>
        <taxon>Ecdysozoa</taxon>
        <taxon>Nematoda</taxon>
        <taxon>Chromadorea</taxon>
        <taxon>Rhabditida</taxon>
        <taxon>Tylenchina</taxon>
        <taxon>Tylenchomorpha</taxon>
        <taxon>Sphaerularioidea</taxon>
        <taxon>Anguinidae</taxon>
        <taxon>Anguininae</taxon>
        <taxon>Ditylenchus</taxon>
    </lineage>
</organism>
<sequence length="216" mass="23082">MNSQLFYLFVISFIAAGILAQPPPPDSPNSQPKEPARPRRESGNPPMEPNRPPRQAQCNPACASGEKCFNGQCVTKKECSPTCSDSQKCNHMTGQCFTPVQCNPSCVVPQHCNPLNGTCMTMPAGMPIGGLSSEEGNQEGHHMPGMEGQGMQGRGEPRCNPACSDPQKCNPMTSKCFTPVECNPTCSGQQHCNPVNGTCMTMPSGMPPMHMGGQQL</sequence>